<proteinExistence type="predicted"/>
<evidence type="ECO:0000313" key="1">
    <source>
        <dbReference type="EMBL" id="RNA04947.1"/>
    </source>
</evidence>
<comment type="caution">
    <text evidence="1">The sequence shown here is derived from an EMBL/GenBank/DDBJ whole genome shotgun (WGS) entry which is preliminary data.</text>
</comment>
<keyword evidence="2" id="KW-1185">Reference proteome</keyword>
<evidence type="ECO:0000313" key="2">
    <source>
        <dbReference type="Proteomes" id="UP000276133"/>
    </source>
</evidence>
<dbReference type="EMBL" id="REGN01007906">
    <property type="protein sequence ID" value="RNA04947.1"/>
    <property type="molecule type" value="Genomic_DNA"/>
</dbReference>
<dbReference type="Proteomes" id="UP000276133">
    <property type="component" value="Unassembled WGS sequence"/>
</dbReference>
<name>A0A3M7Q0G7_BRAPC</name>
<gene>
    <name evidence="1" type="ORF">BpHYR1_006453</name>
</gene>
<protein>
    <submittedName>
        <fullName evidence="1">Uncharacterized protein</fullName>
    </submittedName>
</protein>
<dbReference type="AlphaFoldDB" id="A0A3M7Q0G7"/>
<accession>A0A3M7Q0G7</accession>
<organism evidence="1 2">
    <name type="scientific">Brachionus plicatilis</name>
    <name type="common">Marine rotifer</name>
    <name type="synonym">Brachionus muelleri</name>
    <dbReference type="NCBI Taxonomy" id="10195"/>
    <lineage>
        <taxon>Eukaryota</taxon>
        <taxon>Metazoa</taxon>
        <taxon>Spiralia</taxon>
        <taxon>Gnathifera</taxon>
        <taxon>Rotifera</taxon>
        <taxon>Eurotatoria</taxon>
        <taxon>Monogononta</taxon>
        <taxon>Pseudotrocha</taxon>
        <taxon>Ploima</taxon>
        <taxon>Brachionidae</taxon>
        <taxon>Brachionus</taxon>
    </lineage>
</organism>
<sequence length="85" mass="9718">MPIENPSLFVTKVEINLKFLLLVKVPFEQLTITRAGKKLLSLNEYLVLINSWTHINFAIFKLVLCNATINMKKRILVDASQGGRF</sequence>
<reference evidence="1 2" key="1">
    <citation type="journal article" date="2018" name="Sci. Rep.">
        <title>Genomic signatures of local adaptation to the degree of environmental predictability in rotifers.</title>
        <authorList>
            <person name="Franch-Gras L."/>
            <person name="Hahn C."/>
            <person name="Garcia-Roger E.M."/>
            <person name="Carmona M.J."/>
            <person name="Serra M."/>
            <person name="Gomez A."/>
        </authorList>
    </citation>
    <scope>NUCLEOTIDE SEQUENCE [LARGE SCALE GENOMIC DNA]</scope>
    <source>
        <strain evidence="1">HYR1</strain>
    </source>
</reference>